<dbReference type="SMART" id="SM00267">
    <property type="entry name" value="GGDEF"/>
    <property type="match status" value="1"/>
</dbReference>
<dbReference type="AlphaFoldDB" id="I8TBW7"/>
<organism evidence="5 6">
    <name type="scientific">Hydrocarboniphaga effusa AP103</name>
    <dbReference type="NCBI Taxonomy" id="1172194"/>
    <lineage>
        <taxon>Bacteria</taxon>
        <taxon>Pseudomonadati</taxon>
        <taxon>Pseudomonadota</taxon>
        <taxon>Gammaproteobacteria</taxon>
        <taxon>Nevskiales</taxon>
        <taxon>Nevskiaceae</taxon>
        <taxon>Hydrocarboniphaga</taxon>
    </lineage>
</organism>
<comment type="caution">
    <text evidence="5">The sequence shown here is derived from an EMBL/GenBank/DDBJ whole genome shotgun (WGS) entry which is preliminary data.</text>
</comment>
<dbReference type="GO" id="GO:1902201">
    <property type="term" value="P:negative regulation of bacterial-type flagellum-dependent cell motility"/>
    <property type="evidence" value="ECO:0007669"/>
    <property type="project" value="TreeGrafter"/>
</dbReference>
<feature type="domain" description="GGDEF" evidence="4">
    <location>
        <begin position="455"/>
        <end position="588"/>
    </location>
</feature>
<dbReference type="InterPro" id="IPR029787">
    <property type="entry name" value="Nucleotide_cyclase"/>
</dbReference>
<evidence type="ECO:0000259" key="4">
    <source>
        <dbReference type="PROSITE" id="PS50887"/>
    </source>
</evidence>
<keyword evidence="6" id="KW-1185">Reference proteome</keyword>
<dbReference type="FunFam" id="3.30.70.270:FF:000001">
    <property type="entry name" value="Diguanylate cyclase domain protein"/>
    <property type="match status" value="1"/>
</dbReference>
<dbReference type="SUPFAM" id="SSF55073">
    <property type="entry name" value="Nucleotide cyclase"/>
    <property type="match status" value="1"/>
</dbReference>
<evidence type="ECO:0000313" key="5">
    <source>
        <dbReference type="EMBL" id="EIT71083.1"/>
    </source>
</evidence>
<dbReference type="RefSeq" id="WP_007184174.1">
    <property type="nucleotide sequence ID" value="NZ_AKGD01000001.1"/>
</dbReference>
<dbReference type="GO" id="GO:0043709">
    <property type="term" value="P:cell adhesion involved in single-species biofilm formation"/>
    <property type="evidence" value="ECO:0007669"/>
    <property type="project" value="TreeGrafter"/>
</dbReference>
<dbReference type="OrthoDB" id="9803824at2"/>
<protein>
    <recommendedName>
        <fullName evidence="2">diguanylate cyclase</fullName>
        <ecNumber evidence="2">2.7.7.65</ecNumber>
    </recommendedName>
</protein>
<evidence type="ECO:0000256" key="2">
    <source>
        <dbReference type="ARBA" id="ARBA00012528"/>
    </source>
</evidence>
<dbReference type="InterPro" id="IPR000160">
    <property type="entry name" value="GGDEF_dom"/>
</dbReference>
<dbReference type="Pfam" id="PF00990">
    <property type="entry name" value="GGDEF"/>
    <property type="match status" value="1"/>
</dbReference>
<proteinExistence type="predicted"/>
<dbReference type="EMBL" id="AKGD01000001">
    <property type="protein sequence ID" value="EIT71083.1"/>
    <property type="molecule type" value="Genomic_DNA"/>
</dbReference>
<comment type="cofactor">
    <cofactor evidence="1">
        <name>Mg(2+)</name>
        <dbReference type="ChEBI" id="CHEBI:18420"/>
    </cofactor>
</comment>
<dbReference type="EC" id="2.7.7.65" evidence="2"/>
<dbReference type="CDD" id="cd01949">
    <property type="entry name" value="GGDEF"/>
    <property type="match status" value="1"/>
</dbReference>
<dbReference type="STRING" id="1172194.WQQ_12200"/>
<evidence type="ECO:0000313" key="6">
    <source>
        <dbReference type="Proteomes" id="UP000003704"/>
    </source>
</evidence>
<dbReference type="PANTHER" id="PTHR45138">
    <property type="entry name" value="REGULATORY COMPONENTS OF SENSORY TRANSDUCTION SYSTEM"/>
    <property type="match status" value="1"/>
</dbReference>
<dbReference type="Proteomes" id="UP000003704">
    <property type="component" value="Unassembled WGS sequence"/>
</dbReference>
<dbReference type="NCBIfam" id="TIGR00254">
    <property type="entry name" value="GGDEF"/>
    <property type="match status" value="1"/>
</dbReference>
<evidence type="ECO:0000256" key="1">
    <source>
        <dbReference type="ARBA" id="ARBA00001946"/>
    </source>
</evidence>
<sequence length="631" mass="68367">MAALSWLALSIEAAAGNPTEASASAPVEVSAPTPEDEAIRCFTLRRDDPAAAAALADTILATPRLSLETRIKTLSCQGMALSLAGNAPRARETAQRVVDLVDHNAFSPAFQLRALSNAGAVFHNIGDIAMAETLYERAYEAAQGDEDGKEAQQVMLTNLAMIHSEYLGDPEAADKQLRAALALATSKSIGVLLAYNFAYNLVRLERYDEAAGAIDRAEVLARAEGSRMFEYRLASERAMLLRHRHQDREARRLLETTIEAQHALPDPGGESMSLSRLSALLRGPGELPLALAKARLAVELAESAALHQERLTALAALAEAQAASGQAVAALRTSEQRAALEIAPLRSYNVQRLAQLQARLQSEADTREIERLRHESKVNALTAERDQLVRRWELITLAMAAFIAFAVTLYQRRVNRKLHRLSTHDMLTGLPNRRAATRLLDEAVAAAAAAPDKATRSVVLLIDVDHFKAINDRLGHDGGDLALKTVAEGLRKVQRDGDVLARWGGEEFLVIAHGLDFAGAAALSERLRSTIEHLSEDPITVSIGFAPCPFFASDAANQPGWKNALSFADHALYAAKHSGRNGWVGLWPRHHIDHANNSAAVLADPQRALRRDDIEVRASASTVVWKVDAGA</sequence>
<dbReference type="InterPro" id="IPR050469">
    <property type="entry name" value="Diguanylate_Cyclase"/>
</dbReference>
<name>I8TBW7_9GAMM</name>
<dbReference type="InterPro" id="IPR043128">
    <property type="entry name" value="Rev_trsase/Diguanyl_cyclase"/>
</dbReference>
<dbReference type="SUPFAM" id="SSF48452">
    <property type="entry name" value="TPR-like"/>
    <property type="match status" value="2"/>
</dbReference>
<dbReference type="PANTHER" id="PTHR45138:SF9">
    <property type="entry name" value="DIGUANYLATE CYCLASE DGCM-RELATED"/>
    <property type="match status" value="1"/>
</dbReference>
<dbReference type="InterPro" id="IPR011990">
    <property type="entry name" value="TPR-like_helical_dom_sf"/>
</dbReference>
<reference evidence="5 6" key="1">
    <citation type="journal article" date="2012" name="J. Bacteriol.">
        <title>Genome Sequence of n-Alkane-Degrading Hydrocarboniphaga effusa Strain AP103T (ATCC BAA-332T).</title>
        <authorList>
            <person name="Chang H.K."/>
            <person name="Zylstra G.J."/>
            <person name="Chae J.C."/>
        </authorList>
    </citation>
    <scope>NUCLEOTIDE SEQUENCE [LARGE SCALE GENOMIC DNA]</scope>
    <source>
        <strain evidence="5 6">AP103</strain>
    </source>
</reference>
<dbReference type="Gene3D" id="1.25.40.10">
    <property type="entry name" value="Tetratricopeptide repeat domain"/>
    <property type="match status" value="1"/>
</dbReference>
<gene>
    <name evidence="5" type="ORF">WQQ_12200</name>
</gene>
<accession>I8TBW7</accession>
<dbReference type="PROSITE" id="PS50887">
    <property type="entry name" value="GGDEF"/>
    <property type="match status" value="1"/>
</dbReference>
<dbReference type="Gene3D" id="3.30.70.270">
    <property type="match status" value="1"/>
</dbReference>
<dbReference type="GO" id="GO:0052621">
    <property type="term" value="F:diguanylate cyclase activity"/>
    <property type="evidence" value="ECO:0007669"/>
    <property type="project" value="UniProtKB-EC"/>
</dbReference>
<comment type="catalytic activity">
    <reaction evidence="3">
        <text>2 GTP = 3',3'-c-di-GMP + 2 diphosphate</text>
        <dbReference type="Rhea" id="RHEA:24898"/>
        <dbReference type="ChEBI" id="CHEBI:33019"/>
        <dbReference type="ChEBI" id="CHEBI:37565"/>
        <dbReference type="ChEBI" id="CHEBI:58805"/>
        <dbReference type="EC" id="2.7.7.65"/>
    </reaction>
</comment>
<evidence type="ECO:0000256" key="3">
    <source>
        <dbReference type="ARBA" id="ARBA00034247"/>
    </source>
</evidence>
<dbReference type="GO" id="GO:0005886">
    <property type="term" value="C:plasma membrane"/>
    <property type="evidence" value="ECO:0007669"/>
    <property type="project" value="TreeGrafter"/>
</dbReference>